<dbReference type="Pfam" id="PF00041">
    <property type="entry name" value="fn3"/>
    <property type="match status" value="1"/>
</dbReference>
<feature type="domain" description="Fibronectin type-III" evidence="3">
    <location>
        <begin position="464"/>
        <end position="564"/>
    </location>
</feature>
<feature type="chain" id="PRO_5047478437" evidence="2">
    <location>
        <begin position="22"/>
        <end position="743"/>
    </location>
</feature>
<dbReference type="Gene3D" id="2.60.40.10">
    <property type="entry name" value="Immunoglobulins"/>
    <property type="match status" value="6"/>
</dbReference>
<organism evidence="4 5">
    <name type="scientific">Emticicia oligotrophica (strain DSM 17448 / CIP 109782 / MTCC 6937 / GPTSA100-15)</name>
    <dbReference type="NCBI Taxonomy" id="929562"/>
    <lineage>
        <taxon>Bacteria</taxon>
        <taxon>Pseudomonadati</taxon>
        <taxon>Bacteroidota</taxon>
        <taxon>Cytophagia</taxon>
        <taxon>Cytophagales</taxon>
        <taxon>Leadbetterellaceae</taxon>
        <taxon>Emticicia</taxon>
    </lineage>
</organism>
<dbReference type="EMBL" id="CP002961">
    <property type="protein sequence ID" value="AFK04090.1"/>
    <property type="molecule type" value="Genomic_DNA"/>
</dbReference>
<dbReference type="SMART" id="SM00060">
    <property type="entry name" value="FN3"/>
    <property type="match status" value="6"/>
</dbReference>
<feature type="domain" description="Fibronectin type-III" evidence="3">
    <location>
        <begin position="168"/>
        <end position="263"/>
    </location>
</feature>
<accession>A0ABN4ANS5</accession>
<reference evidence="4 5" key="1">
    <citation type="submission" date="2011-07" db="EMBL/GenBank/DDBJ databases">
        <title>The complete genome of chromosome of Emticicia oligotrophica DSM 17448.</title>
        <authorList>
            <consortium name="US DOE Joint Genome Institute (JGI-PGF)"/>
            <person name="Lucas S."/>
            <person name="Han J."/>
            <person name="Lapidus A."/>
            <person name="Bruce D."/>
            <person name="Goodwin L."/>
            <person name="Pitluck S."/>
            <person name="Peters L."/>
            <person name="Kyrpides N."/>
            <person name="Mavromatis K."/>
            <person name="Ivanova N."/>
            <person name="Ovchinnikova G."/>
            <person name="Teshima H."/>
            <person name="Detter J.C."/>
            <person name="Tapia R."/>
            <person name="Han C."/>
            <person name="Land M."/>
            <person name="Hauser L."/>
            <person name="Markowitz V."/>
            <person name="Cheng J.-F."/>
            <person name="Hugenholtz P."/>
            <person name="Woyke T."/>
            <person name="Wu D."/>
            <person name="Tindall B."/>
            <person name="Pomrenke H."/>
            <person name="Brambilla E."/>
            <person name="Klenk H.-P."/>
            <person name="Eisen J.A."/>
        </authorList>
    </citation>
    <scope>NUCLEOTIDE SEQUENCE [LARGE SCALE GENOMIC DNA]</scope>
    <source>
        <strain evidence="4 5">DSM 17448</strain>
    </source>
</reference>
<name>A0ABN4ANS5_EMTOG</name>
<dbReference type="Pfam" id="PF18962">
    <property type="entry name" value="Por_Secre_tail"/>
    <property type="match status" value="1"/>
</dbReference>
<dbReference type="SUPFAM" id="SSF49265">
    <property type="entry name" value="Fibronectin type III"/>
    <property type="match status" value="4"/>
</dbReference>
<dbReference type="RefSeq" id="WP_015029784.1">
    <property type="nucleotide sequence ID" value="NC_018748.1"/>
</dbReference>
<dbReference type="PANTHER" id="PTHR13817">
    <property type="entry name" value="TITIN"/>
    <property type="match status" value="1"/>
</dbReference>
<evidence type="ECO:0000259" key="3">
    <source>
        <dbReference type="PROSITE" id="PS50853"/>
    </source>
</evidence>
<feature type="signal peptide" evidence="2">
    <location>
        <begin position="1"/>
        <end position="21"/>
    </location>
</feature>
<dbReference type="InterPro" id="IPR013783">
    <property type="entry name" value="Ig-like_fold"/>
</dbReference>
<dbReference type="PANTHER" id="PTHR13817:SF173">
    <property type="entry name" value="FRAZZLED"/>
    <property type="match status" value="1"/>
</dbReference>
<protein>
    <submittedName>
        <fullName evidence="4">Fibronectin type III domain protein</fullName>
    </submittedName>
</protein>
<gene>
    <name evidence="4" type="ordered locus">Emtol_2957</name>
</gene>
<evidence type="ECO:0000313" key="5">
    <source>
        <dbReference type="Proteomes" id="UP000002875"/>
    </source>
</evidence>
<feature type="domain" description="Fibronectin type-III" evidence="3">
    <location>
        <begin position="365"/>
        <end position="461"/>
    </location>
</feature>
<feature type="domain" description="Fibronectin type-III" evidence="3">
    <location>
        <begin position="267"/>
        <end position="360"/>
    </location>
</feature>
<evidence type="ECO:0000313" key="4">
    <source>
        <dbReference type="EMBL" id="AFK04090.1"/>
    </source>
</evidence>
<keyword evidence="1" id="KW-0677">Repeat</keyword>
<feature type="domain" description="Fibronectin type-III" evidence="3">
    <location>
        <begin position="47"/>
        <end position="147"/>
    </location>
</feature>
<dbReference type="PROSITE" id="PS50853">
    <property type="entry name" value="FN3"/>
    <property type="match status" value="5"/>
</dbReference>
<dbReference type="InterPro" id="IPR003961">
    <property type="entry name" value="FN3_dom"/>
</dbReference>
<keyword evidence="5" id="KW-1185">Reference proteome</keyword>
<dbReference type="InterPro" id="IPR036116">
    <property type="entry name" value="FN3_sf"/>
</dbReference>
<evidence type="ECO:0000256" key="2">
    <source>
        <dbReference type="SAM" id="SignalP"/>
    </source>
</evidence>
<dbReference type="CDD" id="cd00063">
    <property type="entry name" value="FN3"/>
    <property type="match status" value="4"/>
</dbReference>
<proteinExistence type="predicted"/>
<dbReference type="NCBIfam" id="TIGR04183">
    <property type="entry name" value="Por_Secre_tail"/>
    <property type="match status" value="1"/>
</dbReference>
<dbReference type="Proteomes" id="UP000002875">
    <property type="component" value="Chromosome"/>
</dbReference>
<dbReference type="InterPro" id="IPR050964">
    <property type="entry name" value="Striated_Muscle_Regulatory"/>
</dbReference>
<evidence type="ECO:0000256" key="1">
    <source>
        <dbReference type="ARBA" id="ARBA00022737"/>
    </source>
</evidence>
<dbReference type="InterPro" id="IPR026444">
    <property type="entry name" value="Secre_tail"/>
</dbReference>
<keyword evidence="2" id="KW-0732">Signal</keyword>
<sequence>MRKNYFLSLLLLMITFWQVEASNGSKSINKNGKAARTTVTIPAPPAAPSGLSGSAVGGDATKLNLTWTDNSVDETEFEIAYSTDSTTYLVTSAVAVTGSGSTGATTLNGLTPNTTYYIWVRALRADVARSIGSCTPVANEPTNSAPTGNTPSCWSNLLKISTGAIPAAPTNAIVATPYSQRTNTVYFNDNSADETEFIIERSSSGGAFTQIATMPGVSGTGQRSYVDNTTLPNTQYQYRIYSKNIIGQSVTGATTASFITPPDRPIAPNSLGLISVNPIGLNFIKMYWRNGAPNAIGFYVQQSSDNNSWFTIGTVSANSELGFTATNLNEGQRYFFRVIAFNSGGDSDPSNVLPATTLKRVAPNPAFNLTAKTISTTQIDLKWNLGTQDGVTNNRVSQEIYRSSVSATDGFIRIATIGNYEDSYSDNTCSPKTTYWYKILTANFQGQSPYSNLASATTLGPPYAPTELATALANDALGNTVIKVTWKDNSNDEWGFALERSTDETFATGVLKADLDSNTVTATSLPIEEGVTYFFRISASNQYGASKYSSTVKLEMPVTATPNAPYDLKGKATAADVSLKWGDDSNKEAGFEVERSDDGKTFTKIGTTARNEVTYVDKTVKDKTKYSYRVRATNIKGNSDYTNVLEITTLAKASAGIEIAADEVFQVYPNPTSDGVKVSVSENLLKGSGMIIITDNTNRVVSKTLLSPNQTEYRLDLNNYSEGTYTISLRTDTQQLTKRVYKF</sequence>